<sequence length="143" mass="16372">MNTIERRKFPFMARRPDVAEWFEGFPFGLPFAPETHPIRIEESQMGDAYVVKAELPGVDPDKDVEITLDRTGLLTIHAERAEEERDKERTEFRYGSFTRSVTLPEGVKEEDISASYDKGILTVTAPLGERTTTTRRIEVRKPS</sequence>
<evidence type="ECO:0000256" key="2">
    <source>
        <dbReference type="RuleBase" id="RU003616"/>
    </source>
</evidence>
<name>A0ABY4MHA8_9ACTN</name>
<evidence type="ECO:0000313" key="5">
    <source>
        <dbReference type="Proteomes" id="UP000830115"/>
    </source>
</evidence>
<dbReference type="InterPro" id="IPR031107">
    <property type="entry name" value="Small_HSP"/>
</dbReference>
<evidence type="ECO:0000256" key="1">
    <source>
        <dbReference type="PROSITE-ProRule" id="PRU00285"/>
    </source>
</evidence>
<reference evidence="4" key="1">
    <citation type="submission" date="2021-10" db="EMBL/GenBank/DDBJ databases">
        <title>Streptomyces nigrumlapis sp.nov.,an antimicrobial producing actinobacterium isolated from Black Gobi rocks.</title>
        <authorList>
            <person name="Wen Y."/>
            <person name="Zhang W."/>
            <person name="Liu X.G."/>
        </authorList>
    </citation>
    <scope>NUCLEOTIDE SEQUENCE</scope>
    <source>
        <strain evidence="4">ST13-2-2</strain>
    </source>
</reference>
<dbReference type="PANTHER" id="PTHR11527">
    <property type="entry name" value="HEAT-SHOCK PROTEIN 20 FAMILY MEMBER"/>
    <property type="match status" value="1"/>
</dbReference>
<accession>A0ABY4MHA8</accession>
<dbReference type="InterPro" id="IPR002068">
    <property type="entry name" value="A-crystallin/Hsp20_dom"/>
</dbReference>
<gene>
    <name evidence="4" type="ORF">K9S39_38890</name>
</gene>
<proteinExistence type="inferred from homology"/>
<dbReference type="SUPFAM" id="SSF49764">
    <property type="entry name" value="HSP20-like chaperones"/>
    <property type="match status" value="1"/>
</dbReference>
<feature type="domain" description="SHSP" evidence="3">
    <location>
        <begin position="29"/>
        <end position="142"/>
    </location>
</feature>
<evidence type="ECO:0000259" key="3">
    <source>
        <dbReference type="PROSITE" id="PS01031"/>
    </source>
</evidence>
<dbReference type="InterPro" id="IPR008978">
    <property type="entry name" value="HSP20-like_chaperone"/>
</dbReference>
<dbReference type="Proteomes" id="UP000830115">
    <property type="component" value="Chromosome"/>
</dbReference>
<dbReference type="EMBL" id="CP086322">
    <property type="protein sequence ID" value="UQA97050.1"/>
    <property type="molecule type" value="Genomic_DNA"/>
</dbReference>
<dbReference type="RefSeq" id="WP_248867968.1">
    <property type="nucleotide sequence ID" value="NZ_CP086322.1"/>
</dbReference>
<dbReference type="Pfam" id="PF00011">
    <property type="entry name" value="HSP20"/>
    <property type="match status" value="1"/>
</dbReference>
<dbReference type="Gene3D" id="2.60.40.790">
    <property type="match status" value="1"/>
</dbReference>
<dbReference type="PROSITE" id="PS01031">
    <property type="entry name" value="SHSP"/>
    <property type="match status" value="1"/>
</dbReference>
<comment type="similarity">
    <text evidence="1 2">Belongs to the small heat shock protein (HSP20) family.</text>
</comment>
<dbReference type="CDD" id="cd06464">
    <property type="entry name" value="ACD_sHsps-like"/>
    <property type="match status" value="1"/>
</dbReference>
<organism evidence="4 5">
    <name type="scientific">Streptomyces halobius</name>
    <dbReference type="NCBI Taxonomy" id="2879846"/>
    <lineage>
        <taxon>Bacteria</taxon>
        <taxon>Bacillati</taxon>
        <taxon>Actinomycetota</taxon>
        <taxon>Actinomycetes</taxon>
        <taxon>Kitasatosporales</taxon>
        <taxon>Streptomycetaceae</taxon>
        <taxon>Streptomyces</taxon>
    </lineage>
</organism>
<keyword evidence="5" id="KW-1185">Reference proteome</keyword>
<evidence type="ECO:0000313" key="4">
    <source>
        <dbReference type="EMBL" id="UQA97050.1"/>
    </source>
</evidence>
<protein>
    <submittedName>
        <fullName evidence="4">Hsp20/alpha crystallin family protein</fullName>
    </submittedName>
</protein>